<name>A0AAW1P3X1_9CHLO</name>
<comment type="caution">
    <text evidence="1">The sequence shown here is derived from an EMBL/GenBank/DDBJ whole genome shotgun (WGS) entry which is preliminary data.</text>
</comment>
<accession>A0AAW1P3X1</accession>
<keyword evidence="2" id="KW-1185">Reference proteome</keyword>
<proteinExistence type="predicted"/>
<dbReference type="AlphaFoldDB" id="A0AAW1P3X1"/>
<reference evidence="1 2" key="1">
    <citation type="journal article" date="2024" name="Nat. Commun.">
        <title>Phylogenomics reveals the evolutionary origins of lichenization in chlorophyte algae.</title>
        <authorList>
            <person name="Puginier C."/>
            <person name="Libourel C."/>
            <person name="Otte J."/>
            <person name="Skaloud P."/>
            <person name="Haon M."/>
            <person name="Grisel S."/>
            <person name="Petersen M."/>
            <person name="Berrin J.G."/>
            <person name="Delaux P.M."/>
            <person name="Dal Grande F."/>
            <person name="Keller J."/>
        </authorList>
    </citation>
    <scope>NUCLEOTIDE SEQUENCE [LARGE SCALE GENOMIC DNA]</scope>
    <source>
        <strain evidence="1 2">SAG 2043</strain>
    </source>
</reference>
<evidence type="ECO:0000313" key="1">
    <source>
        <dbReference type="EMBL" id="KAK9804426.1"/>
    </source>
</evidence>
<organism evidence="1 2">
    <name type="scientific">[Myrmecia] bisecta</name>
    <dbReference type="NCBI Taxonomy" id="41462"/>
    <lineage>
        <taxon>Eukaryota</taxon>
        <taxon>Viridiplantae</taxon>
        <taxon>Chlorophyta</taxon>
        <taxon>core chlorophytes</taxon>
        <taxon>Trebouxiophyceae</taxon>
        <taxon>Trebouxiales</taxon>
        <taxon>Trebouxiaceae</taxon>
        <taxon>Myrmecia</taxon>
    </lineage>
</organism>
<protein>
    <recommendedName>
        <fullName evidence="3">Rab-GAP TBC domain-containing protein</fullName>
    </recommendedName>
</protein>
<evidence type="ECO:0000313" key="2">
    <source>
        <dbReference type="Proteomes" id="UP001489004"/>
    </source>
</evidence>
<evidence type="ECO:0008006" key="3">
    <source>
        <dbReference type="Google" id="ProtNLM"/>
    </source>
</evidence>
<sequence length="233" mass="25839">MELCIRTVLMGLKFLNDYGSPIAVGLLYWALGNVGVEYQLILDVMDDFLLRPIRPFVMWELVKQLFTPNDRPPVLDPRDPTHDIKVNTNWGHHQHGVHPGYDHAADKIVENSIAALLHGLTQKAHTSIAELSPSNGRQDMLALHAQALQATDIATQLPALHVPGVILQIHRENGRFLPRYTLRTTSGNERLGGLVVGAASLHAHGIAHYREAFESVLLSLHIEGTGAYRRLLA</sequence>
<dbReference type="EMBL" id="JALJOR010000018">
    <property type="protein sequence ID" value="KAK9804426.1"/>
    <property type="molecule type" value="Genomic_DNA"/>
</dbReference>
<gene>
    <name evidence="1" type="ORF">WJX72_012025</name>
</gene>
<dbReference type="Proteomes" id="UP001489004">
    <property type="component" value="Unassembled WGS sequence"/>
</dbReference>